<name>A0A386HRF0_9BACT</name>
<evidence type="ECO:0000313" key="2">
    <source>
        <dbReference type="Proteomes" id="UP000266118"/>
    </source>
</evidence>
<protein>
    <submittedName>
        <fullName evidence="1">Neuraminidase</fullName>
    </submittedName>
</protein>
<reference evidence="1 2" key="1">
    <citation type="submission" date="2018-09" db="EMBL/GenBank/DDBJ databases">
        <title>Arachidicoccus sp. nov., a bacterium isolated from soil.</title>
        <authorList>
            <person name="Weon H.-Y."/>
            <person name="Kwon S.-W."/>
            <person name="Lee S.A."/>
        </authorList>
    </citation>
    <scope>NUCLEOTIDE SEQUENCE [LARGE SCALE GENOMIC DNA]</scope>
    <source>
        <strain evidence="1 2">KIS59-12</strain>
    </source>
</reference>
<dbReference type="InterPro" id="IPR036278">
    <property type="entry name" value="Sialidase_sf"/>
</dbReference>
<dbReference type="Proteomes" id="UP000266118">
    <property type="component" value="Chromosome"/>
</dbReference>
<dbReference type="AlphaFoldDB" id="A0A386HRF0"/>
<evidence type="ECO:0000313" key="1">
    <source>
        <dbReference type="EMBL" id="AYD48252.1"/>
    </source>
</evidence>
<accession>A0A386HRF0</accession>
<dbReference type="Pfam" id="PF15892">
    <property type="entry name" value="BNR_4"/>
    <property type="match status" value="1"/>
</dbReference>
<dbReference type="SUPFAM" id="SSF50939">
    <property type="entry name" value="Sialidases"/>
    <property type="match status" value="1"/>
</dbReference>
<gene>
    <name evidence="1" type="ORF">D6B99_11960</name>
</gene>
<keyword evidence="2" id="KW-1185">Reference proteome</keyword>
<dbReference type="EMBL" id="CP032489">
    <property type="protein sequence ID" value="AYD48252.1"/>
    <property type="molecule type" value="Genomic_DNA"/>
</dbReference>
<dbReference type="OrthoDB" id="223410at2"/>
<dbReference type="RefSeq" id="WP_119988739.1">
    <property type="nucleotide sequence ID" value="NZ_CP032489.1"/>
</dbReference>
<organism evidence="1 2">
    <name type="scientific">Arachidicoccus soli</name>
    <dbReference type="NCBI Taxonomy" id="2341117"/>
    <lineage>
        <taxon>Bacteria</taxon>
        <taxon>Pseudomonadati</taxon>
        <taxon>Bacteroidota</taxon>
        <taxon>Chitinophagia</taxon>
        <taxon>Chitinophagales</taxon>
        <taxon>Chitinophagaceae</taxon>
        <taxon>Arachidicoccus</taxon>
    </lineage>
</organism>
<proteinExistence type="predicted"/>
<sequence length="439" mass="50474">MLECIKNNKKYLSFICLLVLFSATKAQKIKFINVADGWAHNSVNTVVFRKNSLVTFKRWQYIAYYDEQQNVIVGKRKIHSNKWDLHQTKFKGDAKDAHRSISIMVDGDGYLHLAWDHHNSALNYARSVSPGSMVFSDKFPMTGKFESRETYPEFYRLADGGLLFLYRNGESGEGNLVMNKYNLKTKKWIQLHNNLIDGEGKRNAYWQMCIDAKGTIHISWVWRETADVATNHDLCYAKSKDGGITWEKSNGEKYTLPITQETAEYACRIPEHSELINQTSMTADESGTPYIATYWKDKTGTAPQYRLVYLHNGHWNVQNTGFRHLDFSLSGMGTKSIPISRPQVIAWKKNRKTVVGIIFRDAKRGNSVSLAMNKNLMTGGWEVKDIYSKNMHSWEPSFDTELWKNKKKLDIFLENTVQVDAEGESKGPPQMIKVLTCKF</sequence>
<dbReference type="KEGG" id="ark:D6B99_11960"/>